<keyword evidence="3" id="KW-1185">Reference proteome</keyword>
<gene>
    <name evidence="2" type="ORF">HDF17_000486</name>
</gene>
<organism evidence="2 3">
    <name type="scientific">Granulicella arctica</name>
    <dbReference type="NCBI Taxonomy" id="940613"/>
    <lineage>
        <taxon>Bacteria</taxon>
        <taxon>Pseudomonadati</taxon>
        <taxon>Acidobacteriota</taxon>
        <taxon>Terriglobia</taxon>
        <taxon>Terriglobales</taxon>
        <taxon>Acidobacteriaceae</taxon>
        <taxon>Granulicella</taxon>
    </lineage>
</organism>
<name>A0A7Y9PE47_9BACT</name>
<sequence>MKITSLKGFVAKAVTVGVLAGACVIAVPTQAQAEQFAVGVQVGYPYYGPHVGYYDFHRREEFRRREFGRYHYHAPYCYR</sequence>
<comment type="caution">
    <text evidence="2">The sequence shown here is derived from an EMBL/GenBank/DDBJ whole genome shotgun (WGS) entry which is preliminary data.</text>
</comment>
<dbReference type="PROSITE" id="PS51257">
    <property type="entry name" value="PROKAR_LIPOPROTEIN"/>
    <property type="match status" value="1"/>
</dbReference>
<proteinExistence type="predicted"/>
<keyword evidence="1" id="KW-0732">Signal</keyword>
<dbReference type="RefSeq" id="WP_179487418.1">
    <property type="nucleotide sequence ID" value="NZ_JACCCW010000001.1"/>
</dbReference>
<dbReference type="Proteomes" id="UP000589520">
    <property type="component" value="Unassembled WGS sequence"/>
</dbReference>
<dbReference type="AlphaFoldDB" id="A0A7Y9PE47"/>
<dbReference type="EMBL" id="JACCCW010000001">
    <property type="protein sequence ID" value="NYF78199.1"/>
    <property type="molecule type" value="Genomic_DNA"/>
</dbReference>
<evidence type="ECO:0000256" key="1">
    <source>
        <dbReference type="SAM" id="SignalP"/>
    </source>
</evidence>
<evidence type="ECO:0000313" key="3">
    <source>
        <dbReference type="Proteomes" id="UP000589520"/>
    </source>
</evidence>
<accession>A0A7Y9PE47</accession>
<feature type="chain" id="PRO_5031383775" evidence="1">
    <location>
        <begin position="34"/>
        <end position="79"/>
    </location>
</feature>
<evidence type="ECO:0000313" key="2">
    <source>
        <dbReference type="EMBL" id="NYF78199.1"/>
    </source>
</evidence>
<reference evidence="2 3" key="1">
    <citation type="submission" date="2020-07" db="EMBL/GenBank/DDBJ databases">
        <title>Genomic Encyclopedia of Type Strains, Phase IV (KMG-V): Genome sequencing to study the core and pangenomes of soil and plant-associated prokaryotes.</title>
        <authorList>
            <person name="Whitman W."/>
        </authorList>
    </citation>
    <scope>NUCLEOTIDE SEQUENCE [LARGE SCALE GENOMIC DNA]</scope>
    <source>
        <strain evidence="2 3">X4EP2</strain>
    </source>
</reference>
<feature type="signal peptide" evidence="1">
    <location>
        <begin position="1"/>
        <end position="33"/>
    </location>
</feature>
<protein>
    <submittedName>
        <fullName evidence="2">Uncharacterized protein</fullName>
    </submittedName>
</protein>